<dbReference type="EMBL" id="MPUH01000243">
    <property type="protein sequence ID" value="OMJ85245.1"/>
    <property type="molecule type" value="Genomic_DNA"/>
</dbReference>
<proteinExistence type="predicted"/>
<dbReference type="OrthoDB" id="10676801at2759"/>
<comment type="caution">
    <text evidence="1">The sequence shown here is derived from an EMBL/GenBank/DDBJ whole genome shotgun (WGS) entry which is preliminary data.</text>
</comment>
<sequence>MEDRSALLKIYNDRTIILNKGMMNFKDFQEYLDSKSMQVSAKFLSILISYSSVSGTIRPELLIESILQYLKGKRNYQKESLFLSSSFNNHKSLPWDDFRENFLNYFSNLYESNETSRILQLVKRFGLDHEEQITFEYLSQLTKTSNASKYDLIRCGKRFAVAFQKFIILWVWKGLKNKKVETWKGSFKFEEDDDWKNRFENNFKTAIVRKPLEIISNKVLSITTKDIDKKVKLELEESTNRNRSLRNKLFMQAYKSFSAEYMSKLVRECFFIVKNPYKSRNPYVHRAVFKMFLRLRNKANNALMNSMLKWNKSFERFNEFFQLDNSFFLKPKESSINLSKQFALQTLSAGLKERNTKIMSLLLQKNLKCILIKNLHPIFTSLTPNMTIPLNAMLSIFRKSHLLTLQKSFKSLEINAKIQQSLDLYTSKLNASAKRLKYSIPNKGRKIACRIIIKNFAKQLLRKKMRIYKENSQFKPRRMSQNLVKTPKISDFMTKPQGFSKSFKGFSKESPSNVTAKYEDMKHSFKRVRLHRGLEMVWIIYRNLQKKLMEKPCFRYFFTWKNMQTRRKMRINLATNKVGRPVHHSQFSFRDKY</sequence>
<gene>
    <name evidence="1" type="ORF">SteCoe_13481</name>
</gene>
<dbReference type="AlphaFoldDB" id="A0A1R2C8F9"/>
<name>A0A1R2C8F9_9CILI</name>
<keyword evidence="2" id="KW-1185">Reference proteome</keyword>
<evidence type="ECO:0000313" key="2">
    <source>
        <dbReference type="Proteomes" id="UP000187209"/>
    </source>
</evidence>
<accession>A0A1R2C8F9</accession>
<organism evidence="1 2">
    <name type="scientific">Stentor coeruleus</name>
    <dbReference type="NCBI Taxonomy" id="5963"/>
    <lineage>
        <taxon>Eukaryota</taxon>
        <taxon>Sar</taxon>
        <taxon>Alveolata</taxon>
        <taxon>Ciliophora</taxon>
        <taxon>Postciliodesmatophora</taxon>
        <taxon>Heterotrichea</taxon>
        <taxon>Heterotrichida</taxon>
        <taxon>Stentoridae</taxon>
        <taxon>Stentor</taxon>
    </lineage>
</organism>
<reference evidence="1 2" key="1">
    <citation type="submission" date="2016-11" db="EMBL/GenBank/DDBJ databases">
        <title>The macronuclear genome of Stentor coeruleus: a giant cell with tiny introns.</title>
        <authorList>
            <person name="Slabodnick M."/>
            <person name="Ruby J.G."/>
            <person name="Reiff S.B."/>
            <person name="Swart E.C."/>
            <person name="Gosai S."/>
            <person name="Prabakaran S."/>
            <person name="Witkowska E."/>
            <person name="Larue G.E."/>
            <person name="Fisher S."/>
            <person name="Freeman R.M."/>
            <person name="Gunawardena J."/>
            <person name="Chu W."/>
            <person name="Stover N.A."/>
            <person name="Gregory B.D."/>
            <person name="Nowacki M."/>
            <person name="Derisi J."/>
            <person name="Roy S.W."/>
            <person name="Marshall W.F."/>
            <person name="Sood P."/>
        </authorList>
    </citation>
    <scope>NUCLEOTIDE SEQUENCE [LARGE SCALE GENOMIC DNA]</scope>
    <source>
        <strain evidence="1">WM001</strain>
    </source>
</reference>
<dbReference type="Proteomes" id="UP000187209">
    <property type="component" value="Unassembled WGS sequence"/>
</dbReference>
<evidence type="ECO:0000313" key="1">
    <source>
        <dbReference type="EMBL" id="OMJ85245.1"/>
    </source>
</evidence>
<protein>
    <submittedName>
        <fullName evidence="1">Uncharacterized protein</fullName>
    </submittedName>
</protein>